<evidence type="ECO:0000313" key="4">
    <source>
        <dbReference type="Proteomes" id="UP000285875"/>
    </source>
</evidence>
<organism evidence="3 4">
    <name type="scientific">Acidipropionibacterium jensenii</name>
    <dbReference type="NCBI Taxonomy" id="1749"/>
    <lineage>
        <taxon>Bacteria</taxon>
        <taxon>Bacillati</taxon>
        <taxon>Actinomycetota</taxon>
        <taxon>Actinomycetes</taxon>
        <taxon>Propionibacteriales</taxon>
        <taxon>Propionibacteriaceae</taxon>
        <taxon>Acidipropionibacterium</taxon>
    </lineage>
</organism>
<dbReference type="Pfam" id="PF13649">
    <property type="entry name" value="Methyltransf_25"/>
    <property type="match status" value="1"/>
</dbReference>
<evidence type="ECO:0000259" key="2">
    <source>
        <dbReference type="Pfam" id="PF13649"/>
    </source>
</evidence>
<feature type="domain" description="Methyltransferase" evidence="2">
    <location>
        <begin position="82"/>
        <end position="179"/>
    </location>
</feature>
<dbReference type="SUPFAM" id="SSF53335">
    <property type="entry name" value="S-adenosyl-L-methionine-dependent methyltransferases"/>
    <property type="match status" value="1"/>
</dbReference>
<dbReference type="GO" id="GO:0032259">
    <property type="term" value="P:methylation"/>
    <property type="evidence" value="ECO:0007669"/>
    <property type="project" value="UniProtKB-KW"/>
</dbReference>
<dbReference type="GO" id="GO:0008168">
    <property type="term" value="F:methyltransferase activity"/>
    <property type="evidence" value="ECO:0007669"/>
    <property type="project" value="UniProtKB-KW"/>
</dbReference>
<protein>
    <submittedName>
        <fullName evidence="3">Class I SAM-dependent methyltransferase</fullName>
    </submittedName>
</protein>
<keyword evidence="3" id="KW-0808">Transferase</keyword>
<accession>A0A3Q9UP79</accession>
<evidence type="ECO:0000313" key="3">
    <source>
        <dbReference type="EMBL" id="AZZ39108.1"/>
    </source>
</evidence>
<feature type="region of interest" description="Disordered" evidence="1">
    <location>
        <begin position="1"/>
        <end position="24"/>
    </location>
</feature>
<dbReference type="EMBL" id="CP025570">
    <property type="protein sequence ID" value="AZZ39108.1"/>
    <property type="molecule type" value="Genomic_DNA"/>
</dbReference>
<proteinExistence type="predicted"/>
<reference evidence="4" key="1">
    <citation type="submission" date="2017-12" db="EMBL/GenBank/DDBJ databases">
        <title>Whole genome sequencing of Acidipropionibacterium jensenii strains JS279 and JS280.</title>
        <authorList>
            <person name="Deptula P."/>
            <person name="Laine P."/>
            <person name="Smolander O.-P."/>
            <person name="Paulin L."/>
            <person name="Auvinen P."/>
            <person name="Varmanen P."/>
        </authorList>
    </citation>
    <scope>NUCLEOTIDE SEQUENCE [LARGE SCALE GENOMIC DNA]</scope>
    <source>
        <strain evidence="4">JS280</strain>
    </source>
</reference>
<gene>
    <name evidence="3" type="ORF">C0Z10_04380</name>
</gene>
<dbReference type="AlphaFoldDB" id="A0A3Q9UP79"/>
<dbReference type="CDD" id="cd02440">
    <property type="entry name" value="AdoMet_MTases"/>
    <property type="match status" value="1"/>
</dbReference>
<keyword evidence="3" id="KW-0489">Methyltransferase</keyword>
<dbReference type="Gene3D" id="3.40.50.150">
    <property type="entry name" value="Vaccinia Virus protein VP39"/>
    <property type="match status" value="1"/>
</dbReference>
<dbReference type="KEGG" id="aji:C0Z10_04380"/>
<evidence type="ECO:0000256" key="1">
    <source>
        <dbReference type="SAM" id="MobiDB-lite"/>
    </source>
</evidence>
<dbReference type="Proteomes" id="UP000285875">
    <property type="component" value="Chromosome"/>
</dbReference>
<dbReference type="InterPro" id="IPR029063">
    <property type="entry name" value="SAM-dependent_MTases_sf"/>
</dbReference>
<sequence>MTRQAKAGDPAPDREHGRYRGGPAVSERRFFEDNRANWDDRAAIHVASGYGIEELVTDPAALSAVISLDRDRLGDLQGADVIHLQCHLGTDTVSLARLGAHRVVGLDFSGESLVHARRIAARCGAPANQVKFVRADVYDSRHAVTGDFDLVYTGVGALCWLPEVGPWARVVASLLKPGGRFLIREDHPIRATTEDDVSQGIRVEYPYFETSEPQTWVEEHSYVEAPEGAPAIAHPTSHQWNHGLGEVVTALIEAGLVIDSLEEFDHMRWNPWGSAMLADDQGFRLAERPDRMPLEYVVTAHRPEPRPARQ</sequence>
<dbReference type="InterPro" id="IPR041698">
    <property type="entry name" value="Methyltransf_25"/>
</dbReference>
<name>A0A3Q9UP79_9ACTN</name>
<dbReference type="RefSeq" id="WP_097798571.1">
    <property type="nucleotide sequence ID" value="NZ_CP025570.1"/>
</dbReference>